<accession>A0A2T3B2P5</accession>
<proteinExistence type="predicted"/>
<dbReference type="InParanoid" id="A0A2T3B2P5"/>
<reference evidence="1 2" key="1">
    <citation type="journal article" date="2018" name="New Phytol.">
        <title>Comparative genomics and transcriptomics depict ericoid mycorrhizal fungi as versatile saprotrophs and plant mutualists.</title>
        <authorList>
            <person name="Martino E."/>
            <person name="Morin E."/>
            <person name="Grelet G.A."/>
            <person name="Kuo A."/>
            <person name="Kohler A."/>
            <person name="Daghino S."/>
            <person name="Barry K.W."/>
            <person name="Cichocki N."/>
            <person name="Clum A."/>
            <person name="Dockter R.B."/>
            <person name="Hainaut M."/>
            <person name="Kuo R.C."/>
            <person name="LaButti K."/>
            <person name="Lindahl B.D."/>
            <person name="Lindquist E.A."/>
            <person name="Lipzen A."/>
            <person name="Khouja H.R."/>
            <person name="Magnuson J."/>
            <person name="Murat C."/>
            <person name="Ohm R.A."/>
            <person name="Singer S.W."/>
            <person name="Spatafora J.W."/>
            <person name="Wang M."/>
            <person name="Veneault-Fourrey C."/>
            <person name="Henrissat B."/>
            <person name="Grigoriev I.V."/>
            <person name="Martin F.M."/>
            <person name="Perotto S."/>
        </authorList>
    </citation>
    <scope>NUCLEOTIDE SEQUENCE [LARGE SCALE GENOMIC DNA]</scope>
    <source>
        <strain evidence="1 2">ATCC 22711</strain>
    </source>
</reference>
<dbReference type="AlphaFoldDB" id="A0A2T3B2P5"/>
<dbReference type="EMBL" id="KZ679011">
    <property type="protein sequence ID" value="PSS18828.1"/>
    <property type="molecule type" value="Genomic_DNA"/>
</dbReference>
<organism evidence="1 2">
    <name type="scientific">Amorphotheca resinae ATCC 22711</name>
    <dbReference type="NCBI Taxonomy" id="857342"/>
    <lineage>
        <taxon>Eukaryota</taxon>
        <taxon>Fungi</taxon>
        <taxon>Dikarya</taxon>
        <taxon>Ascomycota</taxon>
        <taxon>Pezizomycotina</taxon>
        <taxon>Leotiomycetes</taxon>
        <taxon>Helotiales</taxon>
        <taxon>Amorphothecaceae</taxon>
        <taxon>Amorphotheca</taxon>
    </lineage>
</organism>
<dbReference type="Proteomes" id="UP000241818">
    <property type="component" value="Unassembled WGS sequence"/>
</dbReference>
<name>A0A2T3B2P5_AMORE</name>
<evidence type="ECO:0000313" key="2">
    <source>
        <dbReference type="Proteomes" id="UP000241818"/>
    </source>
</evidence>
<keyword evidence="2" id="KW-1185">Reference proteome</keyword>
<sequence length="78" mass="9059">MRDLSYGVPSLVRENTFLITVPVHSFPLNMILLRMPPPLLDRLTKDIYLYSSVLVPSTPAHCEPLLRPLRISLHNWHR</sequence>
<dbReference type="GeneID" id="36573144"/>
<protein>
    <submittedName>
        <fullName evidence="1">Uncharacterized protein</fullName>
    </submittedName>
</protein>
<evidence type="ECO:0000313" key="1">
    <source>
        <dbReference type="EMBL" id="PSS18828.1"/>
    </source>
</evidence>
<dbReference type="RefSeq" id="XP_024721180.1">
    <property type="nucleotide sequence ID" value="XM_024865063.1"/>
</dbReference>
<gene>
    <name evidence="1" type="ORF">M430DRAFT_244368</name>
</gene>